<keyword evidence="7" id="KW-1185">Reference proteome</keyword>
<evidence type="ECO:0000256" key="3">
    <source>
        <dbReference type="ARBA" id="ARBA00023125"/>
    </source>
</evidence>
<dbReference type="CDD" id="cd08419">
    <property type="entry name" value="PBP2_CbbR_RubisCO_like"/>
    <property type="match status" value="1"/>
</dbReference>
<dbReference type="PRINTS" id="PR00039">
    <property type="entry name" value="HTHLYSR"/>
</dbReference>
<protein>
    <submittedName>
        <fullName evidence="6">LysR family transcriptional regulator</fullName>
    </submittedName>
</protein>
<dbReference type="OrthoDB" id="9785745at2"/>
<evidence type="ECO:0000313" key="6">
    <source>
        <dbReference type="EMBL" id="ASP38381.1"/>
    </source>
</evidence>
<gene>
    <name evidence="6" type="ORF">CHH28_06665</name>
</gene>
<evidence type="ECO:0000313" key="7">
    <source>
        <dbReference type="Proteomes" id="UP000202440"/>
    </source>
</evidence>
<reference evidence="6 7" key="1">
    <citation type="submission" date="2017-07" db="EMBL/GenBank/DDBJ databases">
        <title>Annotated genome sequence of Bacterioplanes sanyensis isolated from Red Sea.</title>
        <authorList>
            <person name="Rehman Z.U."/>
        </authorList>
    </citation>
    <scope>NUCLEOTIDE SEQUENCE [LARGE SCALE GENOMIC DNA]</scope>
    <source>
        <strain evidence="6 7">NV9</strain>
    </source>
</reference>
<dbReference type="PROSITE" id="PS50931">
    <property type="entry name" value="HTH_LYSR"/>
    <property type="match status" value="1"/>
</dbReference>
<dbReference type="SUPFAM" id="SSF53850">
    <property type="entry name" value="Periplasmic binding protein-like II"/>
    <property type="match status" value="1"/>
</dbReference>
<keyword evidence="4" id="KW-0804">Transcription</keyword>
<dbReference type="Proteomes" id="UP000202440">
    <property type="component" value="Chromosome"/>
</dbReference>
<dbReference type="PANTHER" id="PTHR30126:SF5">
    <property type="entry name" value="HTH-TYPE TRANSCRIPTIONAL ACTIVATOR CMPR"/>
    <property type="match status" value="1"/>
</dbReference>
<dbReference type="InterPro" id="IPR036388">
    <property type="entry name" value="WH-like_DNA-bd_sf"/>
</dbReference>
<dbReference type="InterPro" id="IPR005119">
    <property type="entry name" value="LysR_subst-bd"/>
</dbReference>
<keyword evidence="2" id="KW-0805">Transcription regulation</keyword>
<feature type="domain" description="HTH lysR-type" evidence="5">
    <location>
        <begin position="12"/>
        <end position="69"/>
    </location>
</feature>
<sequence>MPLSVQKLVSRLTLRQLQVFKAVYEQGGYGKAAALLGLTQPAVSAQIRQLEQALDHTLFEYVGRKLYCTPAGEVVATNIAAMFAQLKDMQSDLHALKGQLAGDLCIAAVSTAQYVVPHLLQLFLQQFPAIQARIDVVNRQQALERLADNRDDLVIMGLVPTERPLTSLPFLDNQLVAVAPAQHKLAAATSVSLEQFLHYPLLLREPGSGTRLALEQHCQQRRVTLQAVMELGSNDAVKHAVMAGMGVAVLPKMGILAELRLGLLQEVAVADFPLRRSWCLVYPKAKQPSPISRAFIDFVQSQLASIDRYFATLEAPPA</sequence>
<dbReference type="EMBL" id="CP022530">
    <property type="protein sequence ID" value="ASP38381.1"/>
    <property type="molecule type" value="Genomic_DNA"/>
</dbReference>
<dbReference type="Gene3D" id="1.10.10.10">
    <property type="entry name" value="Winged helix-like DNA-binding domain superfamily/Winged helix DNA-binding domain"/>
    <property type="match status" value="1"/>
</dbReference>
<proteinExistence type="inferred from homology"/>
<dbReference type="AlphaFoldDB" id="A0A222FIY6"/>
<evidence type="ECO:0000259" key="5">
    <source>
        <dbReference type="PROSITE" id="PS50931"/>
    </source>
</evidence>
<organism evidence="6 7">
    <name type="scientific">Bacterioplanes sanyensis</name>
    <dbReference type="NCBI Taxonomy" id="1249553"/>
    <lineage>
        <taxon>Bacteria</taxon>
        <taxon>Pseudomonadati</taxon>
        <taxon>Pseudomonadota</taxon>
        <taxon>Gammaproteobacteria</taxon>
        <taxon>Oceanospirillales</taxon>
        <taxon>Oceanospirillaceae</taxon>
        <taxon>Bacterioplanes</taxon>
    </lineage>
</organism>
<dbReference type="SUPFAM" id="SSF46785">
    <property type="entry name" value="Winged helix' DNA-binding domain"/>
    <property type="match status" value="1"/>
</dbReference>
<dbReference type="GO" id="GO:0003700">
    <property type="term" value="F:DNA-binding transcription factor activity"/>
    <property type="evidence" value="ECO:0007669"/>
    <property type="project" value="InterPro"/>
</dbReference>
<dbReference type="Pfam" id="PF00126">
    <property type="entry name" value="HTH_1"/>
    <property type="match status" value="1"/>
</dbReference>
<evidence type="ECO:0000256" key="1">
    <source>
        <dbReference type="ARBA" id="ARBA00009437"/>
    </source>
</evidence>
<dbReference type="Pfam" id="PF03466">
    <property type="entry name" value="LysR_substrate"/>
    <property type="match status" value="1"/>
</dbReference>
<name>A0A222FIY6_9GAMM</name>
<evidence type="ECO:0000256" key="4">
    <source>
        <dbReference type="ARBA" id="ARBA00023163"/>
    </source>
</evidence>
<dbReference type="Gene3D" id="3.40.190.290">
    <property type="match status" value="1"/>
</dbReference>
<dbReference type="GO" id="GO:0000976">
    <property type="term" value="F:transcription cis-regulatory region binding"/>
    <property type="evidence" value="ECO:0007669"/>
    <property type="project" value="TreeGrafter"/>
</dbReference>
<keyword evidence="3" id="KW-0238">DNA-binding</keyword>
<dbReference type="InterPro" id="IPR036390">
    <property type="entry name" value="WH_DNA-bd_sf"/>
</dbReference>
<dbReference type="RefSeq" id="WP_094059577.1">
    <property type="nucleotide sequence ID" value="NZ_CP022530.1"/>
</dbReference>
<comment type="similarity">
    <text evidence="1">Belongs to the LysR transcriptional regulatory family.</text>
</comment>
<dbReference type="InterPro" id="IPR000847">
    <property type="entry name" value="LysR_HTH_N"/>
</dbReference>
<evidence type="ECO:0000256" key="2">
    <source>
        <dbReference type="ARBA" id="ARBA00023015"/>
    </source>
</evidence>
<dbReference type="PANTHER" id="PTHR30126">
    <property type="entry name" value="HTH-TYPE TRANSCRIPTIONAL REGULATOR"/>
    <property type="match status" value="1"/>
</dbReference>
<accession>A0A222FIY6</accession>
<dbReference type="KEGG" id="bsan:CHH28_06665"/>